<dbReference type="Proteomes" id="UP000305067">
    <property type="component" value="Unassembled WGS sequence"/>
</dbReference>
<keyword evidence="2" id="KW-1185">Reference proteome</keyword>
<accession>A0A5C3QBZ1</accession>
<organism evidence="1 2">
    <name type="scientific">Pterulicium gracile</name>
    <dbReference type="NCBI Taxonomy" id="1884261"/>
    <lineage>
        <taxon>Eukaryota</taxon>
        <taxon>Fungi</taxon>
        <taxon>Dikarya</taxon>
        <taxon>Basidiomycota</taxon>
        <taxon>Agaricomycotina</taxon>
        <taxon>Agaricomycetes</taxon>
        <taxon>Agaricomycetidae</taxon>
        <taxon>Agaricales</taxon>
        <taxon>Pleurotineae</taxon>
        <taxon>Pterulaceae</taxon>
        <taxon>Pterulicium</taxon>
    </lineage>
</organism>
<dbReference type="EMBL" id="ML178834">
    <property type="protein sequence ID" value="TFK99261.1"/>
    <property type="molecule type" value="Genomic_DNA"/>
</dbReference>
<evidence type="ECO:0000313" key="1">
    <source>
        <dbReference type="EMBL" id="TFK99261.1"/>
    </source>
</evidence>
<reference evidence="1 2" key="1">
    <citation type="journal article" date="2019" name="Nat. Ecol. Evol.">
        <title>Megaphylogeny resolves global patterns of mushroom evolution.</title>
        <authorList>
            <person name="Varga T."/>
            <person name="Krizsan K."/>
            <person name="Foldi C."/>
            <person name="Dima B."/>
            <person name="Sanchez-Garcia M."/>
            <person name="Sanchez-Ramirez S."/>
            <person name="Szollosi G.J."/>
            <person name="Szarkandi J.G."/>
            <person name="Papp V."/>
            <person name="Albert L."/>
            <person name="Andreopoulos W."/>
            <person name="Angelini C."/>
            <person name="Antonin V."/>
            <person name="Barry K.W."/>
            <person name="Bougher N.L."/>
            <person name="Buchanan P."/>
            <person name="Buyck B."/>
            <person name="Bense V."/>
            <person name="Catcheside P."/>
            <person name="Chovatia M."/>
            <person name="Cooper J."/>
            <person name="Damon W."/>
            <person name="Desjardin D."/>
            <person name="Finy P."/>
            <person name="Geml J."/>
            <person name="Haridas S."/>
            <person name="Hughes K."/>
            <person name="Justo A."/>
            <person name="Karasinski D."/>
            <person name="Kautmanova I."/>
            <person name="Kiss B."/>
            <person name="Kocsube S."/>
            <person name="Kotiranta H."/>
            <person name="LaButti K.M."/>
            <person name="Lechner B.E."/>
            <person name="Liimatainen K."/>
            <person name="Lipzen A."/>
            <person name="Lukacs Z."/>
            <person name="Mihaltcheva S."/>
            <person name="Morgado L.N."/>
            <person name="Niskanen T."/>
            <person name="Noordeloos M.E."/>
            <person name="Ohm R.A."/>
            <person name="Ortiz-Santana B."/>
            <person name="Ovrebo C."/>
            <person name="Racz N."/>
            <person name="Riley R."/>
            <person name="Savchenko A."/>
            <person name="Shiryaev A."/>
            <person name="Soop K."/>
            <person name="Spirin V."/>
            <person name="Szebenyi C."/>
            <person name="Tomsovsky M."/>
            <person name="Tulloss R.E."/>
            <person name="Uehling J."/>
            <person name="Grigoriev I.V."/>
            <person name="Vagvolgyi C."/>
            <person name="Papp T."/>
            <person name="Martin F.M."/>
            <person name="Miettinen O."/>
            <person name="Hibbett D.S."/>
            <person name="Nagy L.G."/>
        </authorList>
    </citation>
    <scope>NUCLEOTIDE SEQUENCE [LARGE SCALE GENOMIC DNA]</scope>
    <source>
        <strain evidence="1 2">CBS 309.79</strain>
    </source>
</reference>
<sequence length="157" mass="16915">MVAPCLLGIHANASFVHLRQTRSANVILELRLFSRPAKLVVLGTTSLCGLFSQLTVSHFPLSVSRFGLASSQCCVFSFHCPPTVGVELAVFGVAFPALGLGWVFRAQAVLLRLQFSLTCSAASWFQPLVLRIQLLTFVFPDVGVAFSSGSLASQLCR</sequence>
<gene>
    <name evidence="1" type="ORF">BDV98DRAFT_175672</name>
</gene>
<proteinExistence type="predicted"/>
<evidence type="ECO:0000313" key="2">
    <source>
        <dbReference type="Proteomes" id="UP000305067"/>
    </source>
</evidence>
<dbReference type="AlphaFoldDB" id="A0A5C3QBZ1"/>
<protein>
    <submittedName>
        <fullName evidence="1">Uncharacterized protein</fullName>
    </submittedName>
</protein>
<name>A0A5C3QBZ1_9AGAR</name>